<evidence type="ECO:0000256" key="5">
    <source>
        <dbReference type="ARBA" id="ARBA00023002"/>
    </source>
</evidence>
<dbReference type="GO" id="GO:0008198">
    <property type="term" value="F:ferrous iron binding"/>
    <property type="evidence" value="ECO:0007669"/>
    <property type="project" value="InterPro"/>
</dbReference>
<keyword evidence="4" id="KW-0862">Zinc</keyword>
<dbReference type="GeneID" id="38667730"/>
<keyword evidence="5" id="KW-0560">Oxidoreductase</keyword>
<dbReference type="RefSeq" id="WP_126451131.1">
    <property type="nucleotide sequence ID" value="NZ_AP018553.1"/>
</dbReference>
<dbReference type="OrthoDB" id="57333at2157"/>
<evidence type="ECO:0000313" key="7">
    <source>
        <dbReference type="EMBL" id="BBD73890.1"/>
    </source>
</evidence>
<sequence>MRSIFASHGSPTILVEDVAWKGVLSRLGKEIKTSIDPETVVVVSPHFVSWDGVHLVEIQEKLECIQDYYGFPAELYQYCYSAQNDVKLAKDIVRRAKSEGVPVREDESWGLDHGAWIPLMYMFPEGVKAVAISITTGPISEHLALGKAIALASAGRRVLLLATGSPTHRLDLMYFKTPPKKSKFDSILIEALERGDPSVLDLESRPEWNAAQPEGLLRPLYVALGASGLNGAKVIAHDVPWSGVSMLAVDLGG</sequence>
<dbReference type="Proteomes" id="UP000616143">
    <property type="component" value="Unassembled WGS sequence"/>
</dbReference>
<dbReference type="InterPro" id="IPR004183">
    <property type="entry name" value="Xdiol_dOase_suB"/>
</dbReference>
<name>A0A348B6T8_9CREN</name>
<dbReference type="PIRSF" id="PIRSF006157">
    <property type="entry name" value="Doxgns_DODA"/>
    <property type="match status" value="1"/>
</dbReference>
<dbReference type="AlphaFoldDB" id="A0A348B6T8"/>
<comment type="cofactor">
    <cofactor evidence="1">
        <name>Zn(2+)</name>
        <dbReference type="ChEBI" id="CHEBI:29105"/>
    </cofactor>
</comment>
<organism evidence="7 9">
    <name type="scientific">Sulfodiicoccus acidiphilus</name>
    <dbReference type="NCBI Taxonomy" id="1670455"/>
    <lineage>
        <taxon>Archaea</taxon>
        <taxon>Thermoproteota</taxon>
        <taxon>Thermoprotei</taxon>
        <taxon>Sulfolobales</taxon>
        <taxon>Sulfolobaceae</taxon>
        <taxon>Sulfodiicoccus</taxon>
    </lineage>
</organism>
<reference evidence="8" key="1">
    <citation type="journal article" date="2014" name="Int. J. Syst. Evol. Microbiol.">
        <title>Complete genome sequence of Corynebacterium casei LMG S-19264T (=DSM 44701T), isolated from a smear-ripened cheese.</title>
        <authorList>
            <consortium name="US DOE Joint Genome Institute (JGI-PGF)"/>
            <person name="Walter F."/>
            <person name="Albersmeier A."/>
            <person name="Kalinowski J."/>
            <person name="Ruckert C."/>
        </authorList>
    </citation>
    <scope>NUCLEOTIDE SEQUENCE</scope>
    <source>
        <strain evidence="8">JCM 31740</strain>
    </source>
</reference>
<dbReference type="Gene3D" id="3.40.830.10">
    <property type="entry name" value="LigB-like"/>
    <property type="match status" value="1"/>
</dbReference>
<keyword evidence="7" id="KW-0223">Dioxygenase</keyword>
<reference evidence="7" key="3">
    <citation type="journal article" date="2019" name="BMC Res. Notes">
        <title>Complete genome sequence of the Sulfodiicoccus acidiphilus strain HS-1T, the first crenarchaeon that lacks polB3, isolated from an acidic hot spring in Ohwaku-dani, Hakone, Japan.</title>
        <authorList>
            <person name="Sakai H.D."/>
            <person name="Kurosawa N."/>
        </authorList>
    </citation>
    <scope>NUCLEOTIDE SEQUENCE</scope>
    <source>
        <strain evidence="7">HS-1</strain>
    </source>
</reference>
<evidence type="ECO:0000313" key="8">
    <source>
        <dbReference type="EMBL" id="GGT96068.1"/>
    </source>
</evidence>
<dbReference type="EMBL" id="AP018553">
    <property type="protein sequence ID" value="BBD73890.1"/>
    <property type="molecule type" value="Genomic_DNA"/>
</dbReference>
<accession>A0A348B6T8</accession>
<dbReference type="Pfam" id="PF02900">
    <property type="entry name" value="LigB"/>
    <property type="match status" value="1"/>
</dbReference>
<keyword evidence="3" id="KW-0479">Metal-binding</keyword>
<evidence type="ECO:0000259" key="6">
    <source>
        <dbReference type="Pfam" id="PF02900"/>
    </source>
</evidence>
<keyword evidence="9" id="KW-1185">Reference proteome</keyword>
<dbReference type="GO" id="GO:0008270">
    <property type="term" value="F:zinc ion binding"/>
    <property type="evidence" value="ECO:0007669"/>
    <property type="project" value="InterPro"/>
</dbReference>
<dbReference type="GO" id="GO:0016702">
    <property type="term" value="F:oxidoreductase activity, acting on single donors with incorporation of molecular oxygen, incorporation of two atoms of oxygen"/>
    <property type="evidence" value="ECO:0007669"/>
    <property type="project" value="UniProtKB-ARBA"/>
</dbReference>
<gene>
    <name evidence="8" type="ORF">GCM10007116_11980</name>
    <name evidence="7" type="ORF">HS1genome_2279</name>
</gene>
<comment type="similarity">
    <text evidence="2">Belongs to the DODA-type extradiol aromatic ring-opening dioxygenase family.</text>
</comment>
<dbReference type="Proteomes" id="UP000276741">
    <property type="component" value="Chromosome"/>
</dbReference>
<evidence type="ECO:0000256" key="1">
    <source>
        <dbReference type="ARBA" id="ARBA00001947"/>
    </source>
</evidence>
<evidence type="ECO:0000256" key="3">
    <source>
        <dbReference type="ARBA" id="ARBA00022723"/>
    </source>
</evidence>
<dbReference type="CDD" id="cd07363">
    <property type="entry name" value="45_DOPA_Dioxygenase"/>
    <property type="match status" value="1"/>
</dbReference>
<protein>
    <submittedName>
        <fullName evidence="7">Dioxygenase</fullName>
    </submittedName>
</protein>
<evidence type="ECO:0000256" key="2">
    <source>
        <dbReference type="ARBA" id="ARBA00007581"/>
    </source>
</evidence>
<dbReference type="SUPFAM" id="SSF53213">
    <property type="entry name" value="LigB-like"/>
    <property type="match status" value="1"/>
</dbReference>
<dbReference type="InterPro" id="IPR014436">
    <property type="entry name" value="Extradiol_dOase_DODA"/>
</dbReference>
<proteinExistence type="inferred from homology"/>
<feature type="domain" description="Extradiol ring-cleavage dioxygenase class III enzyme subunit B" evidence="6">
    <location>
        <begin position="4"/>
        <end position="246"/>
    </location>
</feature>
<evidence type="ECO:0000313" key="9">
    <source>
        <dbReference type="Proteomes" id="UP000276741"/>
    </source>
</evidence>
<dbReference type="PANTHER" id="PTHR30096">
    <property type="entry name" value="4,5-DOPA DIOXYGENASE EXTRADIOL-LIKE PROTEIN"/>
    <property type="match status" value="1"/>
</dbReference>
<dbReference type="EMBL" id="BMQS01000010">
    <property type="protein sequence ID" value="GGT96068.1"/>
    <property type="molecule type" value="Genomic_DNA"/>
</dbReference>
<reference evidence="8" key="4">
    <citation type="submission" date="2020-09" db="EMBL/GenBank/DDBJ databases">
        <authorList>
            <person name="Sun Q."/>
            <person name="Ohkuma M."/>
        </authorList>
    </citation>
    <scope>NUCLEOTIDE SEQUENCE</scope>
    <source>
        <strain evidence="8">JCM 31740</strain>
    </source>
</reference>
<reference evidence="9" key="2">
    <citation type="submission" date="2018-04" db="EMBL/GenBank/DDBJ databases">
        <title>Complete genome sequence of Sulfodiicoccus acidiphilus strain HS-1.</title>
        <authorList>
            <person name="Sakai H.D."/>
            <person name="Kurosawa N."/>
        </authorList>
    </citation>
    <scope>NUCLEOTIDE SEQUENCE [LARGE SCALE GENOMIC DNA]</scope>
    <source>
        <strain evidence="9">HS-1</strain>
    </source>
</reference>
<dbReference type="KEGG" id="sacd:HS1genome_2279"/>
<dbReference type="PANTHER" id="PTHR30096:SF0">
    <property type="entry name" value="4,5-DOPA DIOXYGENASE EXTRADIOL-LIKE PROTEIN"/>
    <property type="match status" value="1"/>
</dbReference>
<evidence type="ECO:0000256" key="4">
    <source>
        <dbReference type="ARBA" id="ARBA00022833"/>
    </source>
</evidence>